<keyword evidence="2" id="KW-0808">Transferase</keyword>
<evidence type="ECO:0000313" key="3">
    <source>
        <dbReference type="Proteomes" id="UP000469545"/>
    </source>
</evidence>
<gene>
    <name evidence="2" type="ORF">G3I46_39970</name>
</gene>
<keyword evidence="3" id="KW-1185">Reference proteome</keyword>
<evidence type="ECO:0000313" key="2">
    <source>
        <dbReference type="EMBL" id="NEB22612.1"/>
    </source>
</evidence>
<reference evidence="2 3" key="1">
    <citation type="submission" date="2020-01" db="EMBL/GenBank/DDBJ databases">
        <title>Insect and environment-associated Actinomycetes.</title>
        <authorList>
            <person name="Currrie C."/>
            <person name="Chevrette M."/>
            <person name="Carlson C."/>
            <person name="Stubbendieck R."/>
            <person name="Wendt-Pienkowski E."/>
        </authorList>
    </citation>
    <scope>NUCLEOTIDE SEQUENCE [LARGE SCALE GENOMIC DNA]</scope>
    <source>
        <strain evidence="2 3">SID14172</strain>
    </source>
</reference>
<name>A0A6N9V5J2_9ACTN</name>
<dbReference type="EMBL" id="JAAGMB010000964">
    <property type="protein sequence ID" value="NEB22612.1"/>
    <property type="molecule type" value="Genomic_DNA"/>
</dbReference>
<proteinExistence type="predicted"/>
<sequence length="37" mass="3869">LDLLPPLVTRAVRRYRAAQRARAGGAGKASGAAQPRP</sequence>
<dbReference type="Proteomes" id="UP000469545">
    <property type="component" value="Unassembled WGS sequence"/>
</dbReference>
<accession>A0A6N9V5J2</accession>
<feature type="non-terminal residue" evidence="2">
    <location>
        <position position="1"/>
    </location>
</feature>
<keyword evidence="2" id="KW-0489">Methyltransferase</keyword>
<comment type="caution">
    <text evidence="2">The sequence shown here is derived from an EMBL/GenBank/DDBJ whole genome shotgun (WGS) entry which is preliminary data.</text>
</comment>
<evidence type="ECO:0000256" key="1">
    <source>
        <dbReference type="SAM" id="MobiDB-lite"/>
    </source>
</evidence>
<feature type="compositionally biased region" description="Low complexity" evidence="1">
    <location>
        <begin position="20"/>
        <end position="37"/>
    </location>
</feature>
<dbReference type="AlphaFoldDB" id="A0A6N9V5J2"/>
<protein>
    <submittedName>
        <fullName evidence="2">Class I SAM-dependent methyltransferase</fullName>
    </submittedName>
</protein>
<organism evidence="2 3">
    <name type="scientific">Streptomyces coelicoflavus</name>
    <dbReference type="NCBI Taxonomy" id="285562"/>
    <lineage>
        <taxon>Bacteria</taxon>
        <taxon>Bacillati</taxon>
        <taxon>Actinomycetota</taxon>
        <taxon>Actinomycetes</taxon>
        <taxon>Kitasatosporales</taxon>
        <taxon>Streptomycetaceae</taxon>
        <taxon>Streptomyces</taxon>
    </lineage>
</organism>
<dbReference type="GO" id="GO:0032259">
    <property type="term" value="P:methylation"/>
    <property type="evidence" value="ECO:0007669"/>
    <property type="project" value="UniProtKB-KW"/>
</dbReference>
<dbReference type="GO" id="GO:0008168">
    <property type="term" value="F:methyltransferase activity"/>
    <property type="evidence" value="ECO:0007669"/>
    <property type="project" value="UniProtKB-KW"/>
</dbReference>
<feature type="region of interest" description="Disordered" evidence="1">
    <location>
        <begin position="17"/>
        <end position="37"/>
    </location>
</feature>